<dbReference type="GO" id="GO:0046872">
    <property type="term" value="F:metal ion binding"/>
    <property type="evidence" value="ECO:0007669"/>
    <property type="project" value="UniProtKB-KW"/>
</dbReference>
<keyword evidence="13" id="KW-1185">Reference proteome</keyword>
<protein>
    <recommendedName>
        <fullName evidence="9">Ribonuclease 3</fullName>
        <ecNumber evidence="9">3.1.26.3</ecNumber>
    </recommendedName>
    <alternativeName>
        <fullName evidence="9">Ribonuclease III</fullName>
        <shortName evidence="9">RNase III</shortName>
    </alternativeName>
</protein>
<evidence type="ECO:0000313" key="12">
    <source>
        <dbReference type="EMBL" id="QCT42370.1"/>
    </source>
</evidence>
<dbReference type="GO" id="GO:0010468">
    <property type="term" value="P:regulation of gene expression"/>
    <property type="evidence" value="ECO:0007669"/>
    <property type="project" value="TreeGrafter"/>
</dbReference>
<keyword evidence="9" id="KW-0479">Metal-binding</keyword>
<dbReference type="GO" id="GO:0004525">
    <property type="term" value="F:ribonuclease III activity"/>
    <property type="evidence" value="ECO:0007669"/>
    <property type="project" value="UniProtKB-UniRule"/>
</dbReference>
<keyword evidence="6 9" id="KW-0255">Endonuclease</keyword>
<evidence type="ECO:0000259" key="10">
    <source>
        <dbReference type="PROSITE" id="PS50137"/>
    </source>
</evidence>
<dbReference type="SMART" id="SM00535">
    <property type="entry name" value="RIBOc"/>
    <property type="match status" value="1"/>
</dbReference>
<evidence type="ECO:0000256" key="3">
    <source>
        <dbReference type="ARBA" id="ARBA00022552"/>
    </source>
</evidence>
<dbReference type="GO" id="GO:0019843">
    <property type="term" value="F:rRNA binding"/>
    <property type="evidence" value="ECO:0007669"/>
    <property type="project" value="UniProtKB-KW"/>
</dbReference>
<evidence type="ECO:0000256" key="9">
    <source>
        <dbReference type="HAMAP-Rule" id="MF_00104"/>
    </source>
</evidence>
<dbReference type="NCBIfam" id="TIGR02191">
    <property type="entry name" value="RNaseIII"/>
    <property type="match status" value="1"/>
</dbReference>
<keyword evidence="7 9" id="KW-0378">Hydrolase</keyword>
<sequence>MSGMNTAPYQEFAREKLGFEFTKLDLLITALTHRSYVNEHRKSVHEHNERLEFLGDAVLELAVTEYLFTNFSEPEGILTAWRAALVRTESIGDAGDKLGYGPLIRMSKGEKNGSDRAHLQILANAFEAVIGAIYLERGFDDARDFIHTHIIVKLDHILETGSWRDPKSHLQEVSQRLDGQTPVYKVLSEEGPDHDKVFRLGVFVGDRLMGQGSGPSKQVAQQAAARAALAEYRRLNDDSESAS</sequence>
<dbReference type="SUPFAM" id="SSF69065">
    <property type="entry name" value="RNase III domain-like"/>
    <property type="match status" value="1"/>
</dbReference>
<dbReference type="Pfam" id="PF14622">
    <property type="entry name" value="Ribonucleas_3_3"/>
    <property type="match status" value="1"/>
</dbReference>
<dbReference type="GO" id="GO:0008033">
    <property type="term" value="P:tRNA processing"/>
    <property type="evidence" value="ECO:0007669"/>
    <property type="project" value="UniProtKB-KW"/>
</dbReference>
<feature type="binding site" evidence="9">
    <location>
        <position position="124"/>
    </location>
    <ligand>
        <name>Mg(2+)</name>
        <dbReference type="ChEBI" id="CHEBI:18420"/>
    </ligand>
</feature>
<comment type="similarity">
    <text evidence="2">Belongs to the ribonuclease III family.</text>
</comment>
<dbReference type="CDD" id="cd10845">
    <property type="entry name" value="DSRM_RNAse_III_family"/>
    <property type="match status" value="1"/>
</dbReference>
<feature type="active site" evidence="9">
    <location>
        <position position="56"/>
    </location>
</feature>
<comment type="function">
    <text evidence="9">Digests double-stranded RNA. Involved in the processing of primary rRNA transcript to yield the immediate precursors to the large and small rRNAs (23S and 16S). Processes some mRNAs, and tRNAs when they are encoded in the rRNA operon. Processes pre-crRNA and tracrRNA of type II CRISPR loci if present in the organism.</text>
</comment>
<dbReference type="GO" id="GO:0005737">
    <property type="term" value="C:cytoplasm"/>
    <property type="evidence" value="ECO:0007669"/>
    <property type="project" value="UniProtKB-SubCell"/>
</dbReference>
<feature type="domain" description="DRBM" evidence="10">
    <location>
        <begin position="165"/>
        <end position="234"/>
    </location>
</feature>
<dbReference type="RefSeq" id="WP_138079259.1">
    <property type="nucleotide sequence ID" value="NZ_CP040004.1"/>
</dbReference>
<comment type="subcellular location">
    <subcellularLocation>
        <location evidence="9">Cytoplasm</location>
    </subcellularLocation>
</comment>
<dbReference type="InterPro" id="IPR036389">
    <property type="entry name" value="RNase_III_sf"/>
</dbReference>
<dbReference type="InterPro" id="IPR011907">
    <property type="entry name" value="RNase_III"/>
</dbReference>
<dbReference type="OrthoDB" id="9805026at2"/>
<evidence type="ECO:0000256" key="6">
    <source>
        <dbReference type="ARBA" id="ARBA00022759"/>
    </source>
</evidence>
<dbReference type="EC" id="3.1.26.3" evidence="9"/>
<dbReference type="InterPro" id="IPR014720">
    <property type="entry name" value="dsRBD_dom"/>
</dbReference>
<evidence type="ECO:0000256" key="1">
    <source>
        <dbReference type="ARBA" id="ARBA00000109"/>
    </source>
</evidence>
<dbReference type="CDD" id="cd00593">
    <property type="entry name" value="RIBOc"/>
    <property type="match status" value="1"/>
</dbReference>
<keyword evidence="9" id="KW-0819">tRNA processing</keyword>
<evidence type="ECO:0000256" key="7">
    <source>
        <dbReference type="ARBA" id="ARBA00022801"/>
    </source>
</evidence>
<dbReference type="AlphaFoldDB" id="A0A4P9A3H7"/>
<keyword evidence="5 9" id="KW-0540">Nuclease</keyword>
<dbReference type="SMART" id="SM00358">
    <property type="entry name" value="DSRM"/>
    <property type="match status" value="1"/>
</dbReference>
<dbReference type="PROSITE" id="PS50137">
    <property type="entry name" value="DS_RBD"/>
    <property type="match status" value="1"/>
</dbReference>
<keyword evidence="3 9" id="KW-0698">rRNA processing</keyword>
<feature type="domain" description="RNase III" evidence="11">
    <location>
        <begin position="10"/>
        <end position="138"/>
    </location>
</feature>
<dbReference type="PANTHER" id="PTHR11207">
    <property type="entry name" value="RIBONUCLEASE III"/>
    <property type="match status" value="1"/>
</dbReference>
<feature type="binding site" evidence="9">
    <location>
        <position position="127"/>
    </location>
    <ligand>
        <name>Mg(2+)</name>
        <dbReference type="ChEBI" id="CHEBI:18420"/>
    </ligand>
</feature>
<gene>
    <name evidence="9 12" type="primary">rnc</name>
    <name evidence="12" type="ORF">FBF37_02735</name>
</gene>
<evidence type="ECO:0000259" key="11">
    <source>
        <dbReference type="PROSITE" id="PS50142"/>
    </source>
</evidence>
<evidence type="ECO:0000256" key="4">
    <source>
        <dbReference type="ARBA" id="ARBA00022664"/>
    </source>
</evidence>
<dbReference type="PROSITE" id="PS00517">
    <property type="entry name" value="RNASE_3_1"/>
    <property type="match status" value="1"/>
</dbReference>
<keyword evidence="8 9" id="KW-0694">RNA-binding</keyword>
<dbReference type="GO" id="GO:0006364">
    <property type="term" value="P:rRNA processing"/>
    <property type="evidence" value="ECO:0007669"/>
    <property type="project" value="UniProtKB-UniRule"/>
</dbReference>
<dbReference type="GO" id="GO:0006397">
    <property type="term" value="P:mRNA processing"/>
    <property type="evidence" value="ECO:0007669"/>
    <property type="project" value="UniProtKB-UniRule"/>
</dbReference>
<keyword evidence="9" id="KW-0699">rRNA-binding</keyword>
<dbReference type="FunFam" id="1.10.1520.10:FF:000001">
    <property type="entry name" value="Ribonuclease 3"/>
    <property type="match status" value="1"/>
</dbReference>
<evidence type="ECO:0000256" key="2">
    <source>
        <dbReference type="ARBA" id="ARBA00010183"/>
    </source>
</evidence>
<feature type="binding site" evidence="9">
    <location>
        <position position="52"/>
    </location>
    <ligand>
        <name>Mg(2+)</name>
        <dbReference type="ChEBI" id="CHEBI:18420"/>
    </ligand>
</feature>
<dbReference type="Gene3D" id="1.10.1520.10">
    <property type="entry name" value="Ribonuclease III domain"/>
    <property type="match status" value="1"/>
</dbReference>
<comment type="subunit">
    <text evidence="9">Homodimer.</text>
</comment>
<dbReference type="HAMAP" id="MF_00104">
    <property type="entry name" value="RNase_III"/>
    <property type="match status" value="1"/>
</dbReference>
<dbReference type="EMBL" id="CP040004">
    <property type="protein sequence ID" value="QCT42370.1"/>
    <property type="molecule type" value="Genomic_DNA"/>
</dbReference>
<evidence type="ECO:0000313" key="13">
    <source>
        <dbReference type="Proteomes" id="UP000310639"/>
    </source>
</evidence>
<dbReference type="Gene3D" id="3.30.160.20">
    <property type="match status" value="1"/>
</dbReference>
<feature type="active site" evidence="9">
    <location>
        <position position="127"/>
    </location>
</feature>
<accession>A0A4P9A3H7</accession>
<dbReference type="SUPFAM" id="SSF54768">
    <property type="entry name" value="dsRNA-binding domain-like"/>
    <property type="match status" value="1"/>
</dbReference>
<dbReference type="GO" id="GO:0003725">
    <property type="term" value="F:double-stranded RNA binding"/>
    <property type="evidence" value="ECO:0007669"/>
    <property type="project" value="TreeGrafter"/>
</dbReference>
<organism evidence="12 13">
    <name type="scientific">Candidatus Nanosynbacter featherlites</name>
    <dbReference type="NCBI Taxonomy" id="2572088"/>
    <lineage>
        <taxon>Bacteria</taxon>
        <taxon>Candidatus Saccharimonadota</taxon>
        <taxon>Candidatus Saccharimonadia</taxon>
        <taxon>Candidatus Nanosynbacterales</taxon>
        <taxon>Candidatus Nanosynbacteraceae</taxon>
        <taxon>Candidatus Nanosynbacter</taxon>
    </lineage>
</organism>
<dbReference type="PANTHER" id="PTHR11207:SF0">
    <property type="entry name" value="RIBONUCLEASE 3"/>
    <property type="match status" value="1"/>
</dbReference>
<keyword evidence="9" id="KW-0963">Cytoplasm</keyword>
<dbReference type="PROSITE" id="PS50142">
    <property type="entry name" value="RNASE_3_2"/>
    <property type="match status" value="1"/>
</dbReference>
<keyword evidence="9" id="KW-0460">Magnesium</keyword>
<comment type="catalytic activity">
    <reaction evidence="1 9">
        <text>Endonucleolytic cleavage to 5'-phosphomonoester.</text>
        <dbReference type="EC" id="3.1.26.3"/>
    </reaction>
</comment>
<dbReference type="KEGG" id="nft:FBF37_02735"/>
<comment type="cofactor">
    <cofactor evidence="9">
        <name>Mg(2+)</name>
        <dbReference type="ChEBI" id="CHEBI:18420"/>
    </cofactor>
</comment>
<dbReference type="InterPro" id="IPR000999">
    <property type="entry name" value="RNase_III_dom"/>
</dbReference>
<evidence type="ECO:0000256" key="5">
    <source>
        <dbReference type="ARBA" id="ARBA00022722"/>
    </source>
</evidence>
<evidence type="ECO:0000256" key="8">
    <source>
        <dbReference type="ARBA" id="ARBA00022884"/>
    </source>
</evidence>
<name>A0A4P9A3H7_9BACT</name>
<dbReference type="Pfam" id="PF00035">
    <property type="entry name" value="dsrm"/>
    <property type="match status" value="1"/>
</dbReference>
<keyword evidence="4 9" id="KW-0507">mRNA processing</keyword>
<proteinExistence type="inferred from homology"/>
<reference evidence="12 13" key="1">
    <citation type="submission" date="2019-04" db="EMBL/GenBank/DDBJ databases">
        <title>Saccharibacteria TM7 genomes.</title>
        <authorList>
            <person name="Bor B."/>
            <person name="He X."/>
            <person name="Chen T."/>
            <person name="Dewhirst F.E."/>
        </authorList>
    </citation>
    <scope>NUCLEOTIDE SEQUENCE [LARGE SCALE GENOMIC DNA]</scope>
    <source>
        <strain evidence="12 13">BB001</strain>
    </source>
</reference>
<dbReference type="Proteomes" id="UP000310639">
    <property type="component" value="Chromosome"/>
</dbReference>